<gene>
    <name evidence="1" type="ORF">JOF53_008130</name>
</gene>
<proteinExistence type="predicted"/>
<protein>
    <recommendedName>
        <fullName evidence="3">Uroporphyrinogen decarboxylase (URO-D) domain-containing protein</fullName>
    </recommendedName>
</protein>
<dbReference type="EMBL" id="JAGIOO010000001">
    <property type="protein sequence ID" value="MBP2479258.1"/>
    <property type="molecule type" value="Genomic_DNA"/>
</dbReference>
<evidence type="ECO:0000313" key="2">
    <source>
        <dbReference type="Proteomes" id="UP001519363"/>
    </source>
</evidence>
<name>A0ABS5ARQ8_9PSEU</name>
<dbReference type="SUPFAM" id="SSF51726">
    <property type="entry name" value="UROD/MetE-like"/>
    <property type="match status" value="1"/>
</dbReference>
<organism evidence="1 2">
    <name type="scientific">Crossiella equi</name>
    <dbReference type="NCBI Taxonomy" id="130796"/>
    <lineage>
        <taxon>Bacteria</taxon>
        <taxon>Bacillati</taxon>
        <taxon>Actinomycetota</taxon>
        <taxon>Actinomycetes</taxon>
        <taxon>Pseudonocardiales</taxon>
        <taxon>Pseudonocardiaceae</taxon>
        <taxon>Crossiella</taxon>
    </lineage>
</organism>
<evidence type="ECO:0008006" key="3">
    <source>
        <dbReference type="Google" id="ProtNLM"/>
    </source>
</evidence>
<dbReference type="Gene3D" id="3.20.20.210">
    <property type="match status" value="1"/>
</dbReference>
<accession>A0ABS5ARQ8</accession>
<sequence length="373" mass="39969">MARKLHFVGTIPHDAPADDEGALSWPVEQARGVPLTAVPRDLDPDWLVDWLRSRADRTEAFETVLAGEYGVDDYVDFRAYRVRKGVRLRPEHVSMRRVDRIAEVSATYRAFRESRPELAGLPLQVSLPAPVDLVVFAEVGGLALAPGLPWGTALRHPVALVRALRHLPVYQEAALAEVAALTAAHGDLLTWQVETPLCTLAMVKAATVPGAQAVFAPLLAAHLAAVFTGMAALGATATLHLCYGDYAHKALLSPRDLGPLVRLLNVLGPRLDRAGVRRPVVHVPCAHGADLAPVHPGFYQPLGRLDAGWTEVVAGVASTDESRSVTALEEFERAAGRPAVAVAAACGLGRQTLAEAEPVLRAMHAAAEHDQTR</sequence>
<reference evidence="1 2" key="1">
    <citation type="submission" date="2021-03" db="EMBL/GenBank/DDBJ databases">
        <title>Sequencing the genomes of 1000 actinobacteria strains.</title>
        <authorList>
            <person name="Klenk H.-P."/>
        </authorList>
    </citation>
    <scope>NUCLEOTIDE SEQUENCE [LARGE SCALE GENOMIC DNA]</scope>
    <source>
        <strain evidence="1 2">DSM 44580</strain>
    </source>
</reference>
<dbReference type="RefSeq" id="WP_086786515.1">
    <property type="nucleotide sequence ID" value="NZ_JAGIOO010000001.1"/>
</dbReference>
<comment type="caution">
    <text evidence="1">The sequence shown here is derived from an EMBL/GenBank/DDBJ whole genome shotgun (WGS) entry which is preliminary data.</text>
</comment>
<evidence type="ECO:0000313" key="1">
    <source>
        <dbReference type="EMBL" id="MBP2479258.1"/>
    </source>
</evidence>
<keyword evidence="2" id="KW-1185">Reference proteome</keyword>
<dbReference type="Proteomes" id="UP001519363">
    <property type="component" value="Unassembled WGS sequence"/>
</dbReference>
<dbReference type="InterPro" id="IPR038071">
    <property type="entry name" value="UROD/MetE-like_sf"/>
</dbReference>